<dbReference type="CDD" id="cd01949">
    <property type="entry name" value="GGDEF"/>
    <property type="match status" value="1"/>
</dbReference>
<dbReference type="Gene3D" id="3.30.70.270">
    <property type="match status" value="1"/>
</dbReference>
<keyword evidence="4" id="KW-0812">Transmembrane</keyword>
<dbReference type="EC" id="2.7.7.65" evidence="1"/>
<dbReference type="InterPro" id="IPR029787">
    <property type="entry name" value="Nucleotide_cyclase"/>
</dbReference>
<feature type="region of interest" description="Disordered" evidence="3">
    <location>
        <begin position="1"/>
        <end position="28"/>
    </location>
</feature>
<evidence type="ECO:0000256" key="4">
    <source>
        <dbReference type="SAM" id="Phobius"/>
    </source>
</evidence>
<evidence type="ECO:0000256" key="1">
    <source>
        <dbReference type="ARBA" id="ARBA00012528"/>
    </source>
</evidence>
<keyword evidence="4" id="KW-0472">Membrane</keyword>
<comment type="catalytic activity">
    <reaction evidence="2">
        <text>2 GTP = 3',3'-c-di-GMP + 2 diphosphate</text>
        <dbReference type="Rhea" id="RHEA:24898"/>
        <dbReference type="ChEBI" id="CHEBI:33019"/>
        <dbReference type="ChEBI" id="CHEBI:37565"/>
        <dbReference type="ChEBI" id="CHEBI:58805"/>
        <dbReference type="EC" id="2.7.7.65"/>
    </reaction>
</comment>
<evidence type="ECO:0000313" key="6">
    <source>
        <dbReference type="EMBL" id="RFP62102.1"/>
    </source>
</evidence>
<organism evidence="6 7">
    <name type="scientific">Cognatiluteimonas weifangensis</name>
    <dbReference type="NCBI Taxonomy" id="2303539"/>
    <lineage>
        <taxon>Bacteria</taxon>
        <taxon>Pseudomonadati</taxon>
        <taxon>Pseudomonadota</taxon>
        <taxon>Gammaproteobacteria</taxon>
        <taxon>Lysobacterales</taxon>
        <taxon>Lysobacteraceae</taxon>
        <taxon>Cognatiluteimonas</taxon>
    </lineage>
</organism>
<accession>A0A372DRX3</accession>
<dbReference type="InterPro" id="IPR000160">
    <property type="entry name" value="GGDEF_dom"/>
</dbReference>
<keyword evidence="4" id="KW-1133">Transmembrane helix</keyword>
<gene>
    <name evidence="6" type="ORF">D0Y53_03370</name>
</gene>
<dbReference type="SMART" id="SM00267">
    <property type="entry name" value="GGDEF"/>
    <property type="match status" value="1"/>
</dbReference>
<feature type="transmembrane region" description="Helical" evidence="4">
    <location>
        <begin position="88"/>
        <end position="107"/>
    </location>
</feature>
<keyword evidence="7" id="KW-1185">Reference proteome</keyword>
<proteinExistence type="predicted"/>
<evidence type="ECO:0000259" key="5">
    <source>
        <dbReference type="PROSITE" id="PS50887"/>
    </source>
</evidence>
<evidence type="ECO:0000256" key="2">
    <source>
        <dbReference type="ARBA" id="ARBA00034247"/>
    </source>
</evidence>
<protein>
    <recommendedName>
        <fullName evidence="1">diguanylate cyclase</fullName>
        <ecNumber evidence="1">2.7.7.65</ecNumber>
    </recommendedName>
</protein>
<dbReference type="AlphaFoldDB" id="A0A372DRX3"/>
<dbReference type="GO" id="GO:0052621">
    <property type="term" value="F:diguanylate cyclase activity"/>
    <property type="evidence" value="ECO:0007669"/>
    <property type="project" value="UniProtKB-EC"/>
</dbReference>
<dbReference type="PROSITE" id="PS50887">
    <property type="entry name" value="GGDEF"/>
    <property type="match status" value="1"/>
</dbReference>
<comment type="caution">
    <text evidence="6">The sequence shown here is derived from an EMBL/GenBank/DDBJ whole genome shotgun (WGS) entry which is preliminary data.</text>
</comment>
<dbReference type="InterPro" id="IPR050469">
    <property type="entry name" value="Diguanylate_Cyclase"/>
</dbReference>
<sequence>MRPAMPAASRAARYAAPDSREERGVQGRARQGVGEMLATLLARPDEIMLELGAGGELLVARLRALLSALILLLPLVSAAGGGAVGETVIGLAAAVFVNIMAQVWLALARNRRHHPWLPYATTTYDVTTTSGVLLLLALGDRVAGMNSLVVWSFYLIAIAMTALRNDGRLTLYAGALSLAQYALLAWALYATAGSPDQLVSVDYGTATVANLGERLVLLLIMTLLTATIVYRMQRLVELSGRDGLTGLPNRMWLLQQMPHVIAALRNGGGSLTVALLDLDRFRLINDEIGHLDGDRAIRHIVATLGQAVHDRERLIRLGGEEFVLLLHCPIGSAWERIEQLRRALNERPFRPGRGADPQRITFSAGLAAWPQDGSDLSTLLGSADRRLQECKRGGGNRVMARDA</sequence>
<reference evidence="6 7" key="1">
    <citation type="submission" date="2018-08" db="EMBL/GenBank/DDBJ databases">
        <title>Lysobacter weifangensis sp. nov., a new member of the family 'Xanthomonadaceae', isolated from soil in a farmland.</title>
        <authorList>
            <person name="Zhao H."/>
        </authorList>
    </citation>
    <scope>NUCLEOTIDE SEQUENCE [LARGE SCALE GENOMIC DNA]</scope>
    <source>
        <strain evidence="6 7">WF-2</strain>
    </source>
</reference>
<dbReference type="SUPFAM" id="SSF55073">
    <property type="entry name" value="Nucleotide cyclase"/>
    <property type="match status" value="1"/>
</dbReference>
<evidence type="ECO:0000313" key="7">
    <source>
        <dbReference type="Proteomes" id="UP000262917"/>
    </source>
</evidence>
<dbReference type="EMBL" id="QVPD01000002">
    <property type="protein sequence ID" value="RFP62102.1"/>
    <property type="molecule type" value="Genomic_DNA"/>
</dbReference>
<feature type="compositionally biased region" description="Low complexity" evidence="3">
    <location>
        <begin position="1"/>
        <end position="17"/>
    </location>
</feature>
<feature type="transmembrane region" description="Helical" evidence="4">
    <location>
        <begin position="119"/>
        <end position="138"/>
    </location>
</feature>
<dbReference type="PANTHER" id="PTHR45138:SF9">
    <property type="entry name" value="DIGUANYLATE CYCLASE DGCM-RELATED"/>
    <property type="match status" value="1"/>
</dbReference>
<dbReference type="Proteomes" id="UP000262917">
    <property type="component" value="Unassembled WGS sequence"/>
</dbReference>
<feature type="transmembrane region" description="Helical" evidence="4">
    <location>
        <begin position="211"/>
        <end position="230"/>
    </location>
</feature>
<dbReference type="Pfam" id="PF00990">
    <property type="entry name" value="GGDEF"/>
    <property type="match status" value="1"/>
</dbReference>
<feature type="transmembrane region" description="Helical" evidence="4">
    <location>
        <begin position="64"/>
        <end position="82"/>
    </location>
</feature>
<feature type="transmembrane region" description="Helical" evidence="4">
    <location>
        <begin position="170"/>
        <end position="191"/>
    </location>
</feature>
<feature type="domain" description="GGDEF" evidence="5">
    <location>
        <begin position="269"/>
        <end position="403"/>
    </location>
</feature>
<dbReference type="NCBIfam" id="TIGR00254">
    <property type="entry name" value="GGDEF"/>
    <property type="match status" value="1"/>
</dbReference>
<evidence type="ECO:0000256" key="3">
    <source>
        <dbReference type="SAM" id="MobiDB-lite"/>
    </source>
</evidence>
<name>A0A372DRX3_9GAMM</name>
<feature type="transmembrane region" description="Helical" evidence="4">
    <location>
        <begin position="144"/>
        <end position="163"/>
    </location>
</feature>
<dbReference type="InterPro" id="IPR043128">
    <property type="entry name" value="Rev_trsase/Diguanyl_cyclase"/>
</dbReference>
<dbReference type="PANTHER" id="PTHR45138">
    <property type="entry name" value="REGULATORY COMPONENTS OF SENSORY TRANSDUCTION SYSTEM"/>
    <property type="match status" value="1"/>
</dbReference>